<protein>
    <submittedName>
        <fullName evidence="5">Reverse transcriptase</fullName>
    </submittedName>
</protein>
<dbReference type="CDD" id="cd01651">
    <property type="entry name" value="RT_G2_intron"/>
    <property type="match status" value="1"/>
</dbReference>
<dbReference type="InterPro" id="IPR051083">
    <property type="entry name" value="GrpII_Intron_Splice-Mob/Def"/>
</dbReference>
<dbReference type="GeneID" id="17963054"/>
<feature type="domain" description="Reverse transcriptase" evidence="4">
    <location>
        <begin position="239"/>
        <end position="522"/>
    </location>
</feature>
<evidence type="ECO:0000256" key="3">
    <source>
        <dbReference type="SAM" id="MobiDB-lite"/>
    </source>
</evidence>
<gene>
    <name evidence="5" type="primary">oi2nad2</name>
</gene>
<reference evidence="5" key="2">
    <citation type="submission" date="2013-12" db="EMBL/GenBank/DDBJ databases">
        <title>Mitochondrial Genome of Annulohypoxylon stygium, cohabitant fungus of Tremella fuciformis, reveals intron diversity.</title>
        <authorList>
            <person name="Hsiang T."/>
        </authorList>
    </citation>
    <scope>NUCLEOTIDE SEQUENCE</scope>
</reference>
<dbReference type="AlphaFoldDB" id="V5RG20"/>
<dbReference type="RefSeq" id="YP_008964951.1">
    <property type="nucleotide sequence ID" value="NC_023117.1"/>
</dbReference>
<keyword evidence="5" id="KW-0695">RNA-directed DNA polymerase</keyword>
<dbReference type="PANTHER" id="PTHR34047:SF8">
    <property type="entry name" value="PROTEIN YKFC"/>
    <property type="match status" value="1"/>
</dbReference>
<dbReference type="InterPro" id="IPR024937">
    <property type="entry name" value="Domain_X"/>
</dbReference>
<keyword evidence="2 5" id="KW-0496">Mitochondrion</keyword>
<organism evidence="5">
    <name type="scientific">Annulohypoxylon stygium</name>
    <dbReference type="NCBI Taxonomy" id="326628"/>
    <lineage>
        <taxon>Eukaryota</taxon>
        <taxon>Fungi</taxon>
        <taxon>Dikarya</taxon>
        <taxon>Ascomycota</taxon>
        <taxon>Pezizomycotina</taxon>
        <taxon>Sordariomycetes</taxon>
        <taxon>Xylariomycetidae</taxon>
        <taxon>Xylariales</taxon>
        <taxon>Hypoxylaceae</taxon>
        <taxon>Annulohypoxylon</taxon>
    </lineage>
</organism>
<dbReference type="Pfam" id="PF00078">
    <property type="entry name" value="RVT_1"/>
    <property type="match status" value="1"/>
</dbReference>
<keyword evidence="5" id="KW-0808">Transferase</keyword>
<evidence type="ECO:0000313" key="5">
    <source>
        <dbReference type="EMBL" id="AHB33510.1"/>
    </source>
</evidence>
<feature type="compositionally biased region" description="Basic residues" evidence="3">
    <location>
        <begin position="124"/>
        <end position="135"/>
    </location>
</feature>
<dbReference type="GO" id="GO:0006397">
    <property type="term" value="P:mRNA processing"/>
    <property type="evidence" value="ECO:0007669"/>
    <property type="project" value="InterPro"/>
</dbReference>
<dbReference type="Pfam" id="PF01348">
    <property type="entry name" value="Intron_maturas2"/>
    <property type="match status" value="1"/>
</dbReference>
<dbReference type="InterPro" id="IPR043502">
    <property type="entry name" value="DNA/RNA_pol_sf"/>
</dbReference>
<accession>V5RG20</accession>
<geneLocation type="mitochondrion" evidence="5"/>
<evidence type="ECO:0000259" key="4">
    <source>
        <dbReference type="PROSITE" id="PS50878"/>
    </source>
</evidence>
<keyword evidence="5" id="KW-0548">Nucleotidyltransferase</keyword>
<sequence length="697" mass="79555">MSIEERGHPMNTANLATEHANNDSERYSRDWSVIMLIPLNSKGDASGPCNDQDNKFETMKCHISGEENHSGYGHFLYGNPSGFTTVQTEVNDPYTASTRFNHCKGLIQGGKTMTTLLRDPTAEKRRRSLHTRASRGSKGGSPTTVLKTRVLETKKGIYMTSSKVQKKVRSIPLVTLVKEELELYKDKHDIYNGLINIIKKPEFLVACYEEIKGKPGNMTEGIKKGETIDGLNWKWFEELGTTLNRGKMQFSPARRVLIPKANGKTRPLGIASPREKIVQKALQSILEVIWEKYFTDTSHGFRPNRSVHTALKGIYLEGSNYSWVIQGDITKCFDEIPHSIIIKKLKERIRCNRTLELIEKVISSGYADPKTRRIIKTNKGTPQGSILSPILCNIVLHELDKFMEKLRKDFEVGKTRARNPEYFKILQKRRSIKDIKVRRRMLTEARKLPSYDRMDPYFKRLKYVRYADDFVVMIAGSLNDAQAIKTKIKDVLQKSCGLELSVEKTAITNLHKEGFKFLGATCNKARLNSTYVVRHGKSKTVKAKVRLRVNADIKKICERLSKVNIAKRNRTQEFIGTAKNALINLEHADILAFYNSKMRGILSFYSFAGNRSGLWLIYWIIKSSCALTLAKKNKLRTLDAIFKKFGKLLECPRTGMKIFKPESLKAIHDYKTKDVPINLDFLEISWSAKLTESNIKK</sequence>
<dbReference type="GO" id="GO:0003964">
    <property type="term" value="F:RNA-directed DNA polymerase activity"/>
    <property type="evidence" value="ECO:0007669"/>
    <property type="project" value="UniProtKB-KW"/>
</dbReference>
<dbReference type="PANTHER" id="PTHR34047">
    <property type="entry name" value="NUCLEAR INTRON MATURASE 1, MITOCHONDRIAL-RELATED"/>
    <property type="match status" value="1"/>
</dbReference>
<dbReference type="EMBL" id="KF545917">
    <property type="protein sequence ID" value="AHB33510.1"/>
    <property type="molecule type" value="Genomic_DNA"/>
</dbReference>
<name>V5RG20_9PEZI</name>
<evidence type="ECO:0000256" key="1">
    <source>
        <dbReference type="ARBA" id="ARBA00004173"/>
    </source>
</evidence>
<dbReference type="PROSITE" id="PS50878">
    <property type="entry name" value="RT_POL"/>
    <property type="match status" value="1"/>
</dbReference>
<feature type="region of interest" description="Disordered" evidence="3">
    <location>
        <begin position="119"/>
        <end position="143"/>
    </location>
</feature>
<dbReference type="SUPFAM" id="SSF56672">
    <property type="entry name" value="DNA/RNA polymerases"/>
    <property type="match status" value="1"/>
</dbReference>
<dbReference type="GO" id="GO:0005739">
    <property type="term" value="C:mitochondrion"/>
    <property type="evidence" value="ECO:0007669"/>
    <property type="project" value="UniProtKB-SubCell"/>
</dbReference>
<evidence type="ECO:0000256" key="2">
    <source>
        <dbReference type="ARBA" id="ARBA00023128"/>
    </source>
</evidence>
<proteinExistence type="predicted"/>
<dbReference type="InterPro" id="IPR000477">
    <property type="entry name" value="RT_dom"/>
</dbReference>
<reference evidence="5" key="1">
    <citation type="submission" date="2013-08" db="EMBL/GenBank/DDBJ databases">
        <authorList>
            <person name="Deng Y.-J."/>
            <person name="Xie B.-G."/>
            <person name="Jiang Y.-J."/>
            <person name="Wang Q.-F."/>
            <person name="Lan F.-S."/>
        </authorList>
    </citation>
    <scope>NUCLEOTIDE SEQUENCE</scope>
</reference>
<feature type="region of interest" description="Disordered" evidence="3">
    <location>
        <begin position="1"/>
        <end position="24"/>
    </location>
</feature>
<comment type="subcellular location">
    <subcellularLocation>
        <location evidence="1">Mitochondrion</location>
    </subcellularLocation>
</comment>